<protein>
    <submittedName>
        <fullName evidence="2">Uncharacterized protein</fullName>
    </submittedName>
</protein>
<accession>A0A4R6GT48</accession>
<feature type="compositionally biased region" description="Polar residues" evidence="1">
    <location>
        <begin position="1"/>
        <end position="16"/>
    </location>
</feature>
<gene>
    <name evidence="2" type="ORF">DET52_109218</name>
</gene>
<dbReference type="AlphaFoldDB" id="A0A4R6GT48"/>
<name>A0A4R6GT48_9BACT</name>
<dbReference type="Proteomes" id="UP000294848">
    <property type="component" value="Unassembled WGS sequence"/>
</dbReference>
<dbReference type="RefSeq" id="WP_262708144.1">
    <property type="nucleotide sequence ID" value="NZ_SNWI01000009.1"/>
</dbReference>
<evidence type="ECO:0000256" key="1">
    <source>
        <dbReference type="SAM" id="MobiDB-lite"/>
    </source>
</evidence>
<feature type="region of interest" description="Disordered" evidence="1">
    <location>
        <begin position="1"/>
        <end position="43"/>
    </location>
</feature>
<reference evidence="2 3" key="1">
    <citation type="submission" date="2019-03" db="EMBL/GenBank/DDBJ databases">
        <title>Freshwater and sediment microbial communities from various areas in North America, analyzing microbe dynamics in response to fracking.</title>
        <authorList>
            <person name="Lamendella R."/>
        </authorList>
    </citation>
    <scope>NUCLEOTIDE SEQUENCE [LARGE SCALE GENOMIC DNA]</scope>
    <source>
        <strain evidence="2 3">114D</strain>
    </source>
</reference>
<evidence type="ECO:0000313" key="2">
    <source>
        <dbReference type="EMBL" id="TDN97814.1"/>
    </source>
</evidence>
<dbReference type="EMBL" id="SNWI01000009">
    <property type="protein sequence ID" value="TDN97814.1"/>
    <property type="molecule type" value="Genomic_DNA"/>
</dbReference>
<feature type="compositionally biased region" description="Basic and acidic residues" evidence="1">
    <location>
        <begin position="18"/>
        <end position="30"/>
    </location>
</feature>
<evidence type="ECO:0000313" key="3">
    <source>
        <dbReference type="Proteomes" id="UP000294848"/>
    </source>
</evidence>
<organism evidence="2 3">
    <name type="scientific">Sunxiuqinia elliptica</name>
    <dbReference type="NCBI Taxonomy" id="655355"/>
    <lineage>
        <taxon>Bacteria</taxon>
        <taxon>Pseudomonadati</taxon>
        <taxon>Bacteroidota</taxon>
        <taxon>Bacteroidia</taxon>
        <taxon>Marinilabiliales</taxon>
        <taxon>Prolixibacteraceae</taxon>
        <taxon>Sunxiuqinia</taxon>
    </lineage>
</organism>
<comment type="caution">
    <text evidence="2">The sequence shown here is derived from an EMBL/GenBank/DDBJ whole genome shotgun (WGS) entry which is preliminary data.</text>
</comment>
<sequence length="43" mass="4828">MEQQTQNSQPLVTASLKQGEDQLRIAKPDLQENNSTGYLPNEI</sequence>
<feature type="compositionally biased region" description="Polar residues" evidence="1">
    <location>
        <begin position="31"/>
        <end position="43"/>
    </location>
</feature>
<proteinExistence type="predicted"/>